<gene>
    <name evidence="2" type="ORF">IE81DRAFT_199685</name>
</gene>
<evidence type="ECO:0000313" key="3">
    <source>
        <dbReference type="Proteomes" id="UP000245783"/>
    </source>
</evidence>
<evidence type="ECO:0008006" key="4">
    <source>
        <dbReference type="Google" id="ProtNLM"/>
    </source>
</evidence>
<name>A0A316VTK1_9BASI</name>
<dbReference type="InParanoid" id="A0A316VTK1"/>
<dbReference type="RefSeq" id="XP_025368077.1">
    <property type="nucleotide sequence ID" value="XM_025510869.1"/>
</dbReference>
<evidence type="ECO:0000313" key="2">
    <source>
        <dbReference type="EMBL" id="PWN40917.1"/>
    </source>
</evidence>
<accession>A0A316VTK1</accession>
<protein>
    <recommendedName>
        <fullName evidence="4">Secreted protein</fullName>
    </recommendedName>
</protein>
<reference evidence="2 3" key="1">
    <citation type="journal article" date="2018" name="Mol. Biol. Evol.">
        <title>Broad Genomic Sampling Reveals a Smut Pathogenic Ancestry of the Fungal Clade Ustilaginomycotina.</title>
        <authorList>
            <person name="Kijpornyongpan T."/>
            <person name="Mondo S.J."/>
            <person name="Barry K."/>
            <person name="Sandor L."/>
            <person name="Lee J."/>
            <person name="Lipzen A."/>
            <person name="Pangilinan J."/>
            <person name="LaButti K."/>
            <person name="Hainaut M."/>
            <person name="Henrissat B."/>
            <person name="Grigoriev I.V."/>
            <person name="Spatafora J.W."/>
            <person name="Aime M.C."/>
        </authorList>
    </citation>
    <scope>NUCLEOTIDE SEQUENCE [LARGE SCALE GENOMIC DNA]</scope>
    <source>
        <strain evidence="2 3">MCA 4658</strain>
    </source>
</reference>
<evidence type="ECO:0000256" key="1">
    <source>
        <dbReference type="SAM" id="SignalP"/>
    </source>
</evidence>
<dbReference type="EMBL" id="KZ819403">
    <property type="protein sequence ID" value="PWN40917.1"/>
    <property type="molecule type" value="Genomic_DNA"/>
</dbReference>
<proteinExistence type="predicted"/>
<keyword evidence="3" id="KW-1185">Reference proteome</keyword>
<keyword evidence="1" id="KW-0732">Signal</keyword>
<feature type="signal peptide" evidence="1">
    <location>
        <begin position="1"/>
        <end position="18"/>
    </location>
</feature>
<dbReference type="AlphaFoldDB" id="A0A316VTK1"/>
<organism evidence="2 3">
    <name type="scientific">Ceraceosorus guamensis</name>
    <dbReference type="NCBI Taxonomy" id="1522189"/>
    <lineage>
        <taxon>Eukaryota</taxon>
        <taxon>Fungi</taxon>
        <taxon>Dikarya</taxon>
        <taxon>Basidiomycota</taxon>
        <taxon>Ustilaginomycotina</taxon>
        <taxon>Exobasidiomycetes</taxon>
        <taxon>Ceraceosorales</taxon>
        <taxon>Ceraceosoraceae</taxon>
        <taxon>Ceraceosorus</taxon>
    </lineage>
</organism>
<feature type="chain" id="PRO_5016433261" description="Secreted protein" evidence="1">
    <location>
        <begin position="19"/>
        <end position="82"/>
    </location>
</feature>
<dbReference type="Proteomes" id="UP000245783">
    <property type="component" value="Unassembled WGS sequence"/>
</dbReference>
<sequence>MTMHLSKCILLFIHLLLPKSPFTPRDVARLSIAHLAIRLGHLPPSTVASHNLSRFSGRPSFAFSNKTAIDVLAPDLHHVWHH</sequence>
<dbReference type="GeneID" id="37032739"/>
<dbReference type="OrthoDB" id="10497267at2759"/>